<feature type="non-terminal residue" evidence="2">
    <location>
        <position position="84"/>
    </location>
</feature>
<sequence>MRVAPALLLIAALLGNIGRVVCDAAYSSAAWIALVMEAGALPVVRANPTHPRQQHFDRAAYRRRHKIENLWARLKEWRALATRY</sequence>
<comment type="caution">
    <text evidence="2">The sequence shown here is derived from an EMBL/GenBank/DDBJ whole genome shotgun (WGS) entry which is preliminary data.</text>
</comment>
<dbReference type="EMBL" id="JAFIRR010000223">
    <property type="protein sequence ID" value="MCO6419741.1"/>
    <property type="molecule type" value="Genomic_DNA"/>
</dbReference>
<protein>
    <recommendedName>
        <fullName evidence="1">Transposase IS4-like domain-containing protein</fullName>
    </recommendedName>
</protein>
<dbReference type="InterPro" id="IPR002559">
    <property type="entry name" value="Transposase_11"/>
</dbReference>
<evidence type="ECO:0000313" key="3">
    <source>
        <dbReference type="Proteomes" id="UP001523392"/>
    </source>
</evidence>
<dbReference type="Pfam" id="PF01609">
    <property type="entry name" value="DDE_Tnp_1"/>
    <property type="match status" value="1"/>
</dbReference>
<dbReference type="Proteomes" id="UP001523392">
    <property type="component" value="Unassembled WGS sequence"/>
</dbReference>
<accession>A0ABT1DCT2</accession>
<keyword evidence="3" id="KW-1185">Reference proteome</keyword>
<evidence type="ECO:0000313" key="2">
    <source>
        <dbReference type="EMBL" id="MCO6419741.1"/>
    </source>
</evidence>
<evidence type="ECO:0000259" key="1">
    <source>
        <dbReference type="Pfam" id="PF01609"/>
    </source>
</evidence>
<proteinExistence type="predicted"/>
<gene>
    <name evidence="2" type="ORF">JYK14_26775</name>
</gene>
<organism evidence="2 3">
    <name type="scientific">Siccirubricoccus soli</name>
    <dbReference type="NCBI Taxonomy" id="2899147"/>
    <lineage>
        <taxon>Bacteria</taxon>
        <taxon>Pseudomonadati</taxon>
        <taxon>Pseudomonadota</taxon>
        <taxon>Alphaproteobacteria</taxon>
        <taxon>Acetobacterales</taxon>
        <taxon>Roseomonadaceae</taxon>
        <taxon>Siccirubricoccus</taxon>
    </lineage>
</organism>
<name>A0ABT1DCT2_9PROT</name>
<feature type="domain" description="Transposase IS4-like" evidence="1">
    <location>
        <begin position="11"/>
        <end position="84"/>
    </location>
</feature>
<reference evidence="2 3" key="1">
    <citation type="submission" date="2021-12" db="EMBL/GenBank/DDBJ databases">
        <title>Siccirubricoccus leaddurans sp. nov., a high concentration Zn2+ tolerance bacterium.</title>
        <authorList>
            <person name="Cao Y."/>
        </authorList>
    </citation>
    <scope>NUCLEOTIDE SEQUENCE [LARGE SCALE GENOMIC DNA]</scope>
    <source>
        <strain evidence="2 3">KC 17139</strain>
    </source>
</reference>